<keyword evidence="1" id="KW-0805">Transcription regulation</keyword>
<gene>
    <name evidence="5" type="ORF">K8V20_10280</name>
</gene>
<dbReference type="Proteomes" id="UP000782880">
    <property type="component" value="Unassembled WGS sequence"/>
</dbReference>
<comment type="caution">
    <text evidence="5">The sequence shown here is derived from an EMBL/GenBank/DDBJ whole genome shotgun (WGS) entry which is preliminary data.</text>
</comment>
<evidence type="ECO:0000259" key="4">
    <source>
        <dbReference type="PROSITE" id="PS01124"/>
    </source>
</evidence>
<reference evidence="5" key="2">
    <citation type="submission" date="2021-09" db="EMBL/GenBank/DDBJ databases">
        <authorList>
            <person name="Gilroy R."/>
        </authorList>
    </citation>
    <scope>NUCLEOTIDE SEQUENCE</scope>
    <source>
        <strain evidence="5">ChiBcec21-2208</strain>
    </source>
</reference>
<evidence type="ECO:0000256" key="1">
    <source>
        <dbReference type="ARBA" id="ARBA00023015"/>
    </source>
</evidence>
<reference evidence="5" key="1">
    <citation type="journal article" date="2021" name="PeerJ">
        <title>Extensive microbial diversity within the chicken gut microbiome revealed by metagenomics and culture.</title>
        <authorList>
            <person name="Gilroy R."/>
            <person name="Ravi A."/>
            <person name="Getino M."/>
            <person name="Pursley I."/>
            <person name="Horton D.L."/>
            <person name="Alikhan N.F."/>
            <person name="Baker D."/>
            <person name="Gharbi K."/>
            <person name="Hall N."/>
            <person name="Watson M."/>
            <person name="Adriaenssens E.M."/>
            <person name="Foster-Nyarko E."/>
            <person name="Jarju S."/>
            <person name="Secka A."/>
            <person name="Antonio M."/>
            <person name="Oren A."/>
            <person name="Chaudhuri R.R."/>
            <person name="La Ragione R."/>
            <person name="Hildebrand F."/>
            <person name="Pallen M.J."/>
        </authorList>
    </citation>
    <scope>NUCLEOTIDE SEQUENCE</scope>
    <source>
        <strain evidence="5">ChiBcec21-2208</strain>
    </source>
</reference>
<dbReference type="SMART" id="SM00342">
    <property type="entry name" value="HTH_ARAC"/>
    <property type="match status" value="1"/>
</dbReference>
<dbReference type="PANTHER" id="PTHR43280">
    <property type="entry name" value="ARAC-FAMILY TRANSCRIPTIONAL REGULATOR"/>
    <property type="match status" value="1"/>
</dbReference>
<accession>A0A921IL64</accession>
<dbReference type="InterPro" id="IPR009057">
    <property type="entry name" value="Homeodomain-like_sf"/>
</dbReference>
<organism evidence="5 6">
    <name type="scientific">Subdoligranulum variabile</name>
    <dbReference type="NCBI Taxonomy" id="214851"/>
    <lineage>
        <taxon>Bacteria</taxon>
        <taxon>Bacillati</taxon>
        <taxon>Bacillota</taxon>
        <taxon>Clostridia</taxon>
        <taxon>Eubacteriales</taxon>
        <taxon>Oscillospiraceae</taxon>
        <taxon>Subdoligranulum</taxon>
    </lineage>
</organism>
<dbReference type="InterPro" id="IPR018060">
    <property type="entry name" value="HTH_AraC"/>
</dbReference>
<dbReference type="EMBL" id="DYVE01000262">
    <property type="protein sequence ID" value="HJG29011.1"/>
    <property type="molecule type" value="Genomic_DNA"/>
</dbReference>
<dbReference type="Gene3D" id="1.10.10.60">
    <property type="entry name" value="Homeodomain-like"/>
    <property type="match status" value="2"/>
</dbReference>
<sequence length="265" mass="30127">MEEATLQGISPVFVGWHDCGQVLHTHRSQSYGRRVVRHYEIEYIVFSHSGYILTDGLPLQTIPHTVFVRRPGMEAEGVGVYRSVFVEFDPDEAARRLAVLDGLPPVILQTEEPTFGEDFFQSLALPPRPEPWQLLAWKSRMLWLLAGLLRQAAAGGGHSPGDDAPVRQALAYIHRHYRESVTLEQLAAAAGYSSGYFCKLFKKVTGLSPLQYVVRCRLEQAKKRMLTTRDPLETIMPEVGFHNYGYFWRMFKAVYGLSPQAFRQQ</sequence>
<dbReference type="Pfam" id="PF12833">
    <property type="entry name" value="HTH_18"/>
    <property type="match status" value="1"/>
</dbReference>
<evidence type="ECO:0000313" key="6">
    <source>
        <dbReference type="Proteomes" id="UP000782880"/>
    </source>
</evidence>
<evidence type="ECO:0000256" key="2">
    <source>
        <dbReference type="ARBA" id="ARBA00023125"/>
    </source>
</evidence>
<feature type="domain" description="HTH araC/xylS-type" evidence="4">
    <location>
        <begin position="167"/>
        <end position="265"/>
    </location>
</feature>
<protein>
    <submittedName>
        <fullName evidence="5">AraC family transcriptional regulator</fullName>
    </submittedName>
</protein>
<proteinExistence type="predicted"/>
<dbReference type="GO" id="GO:0043565">
    <property type="term" value="F:sequence-specific DNA binding"/>
    <property type="evidence" value="ECO:0007669"/>
    <property type="project" value="InterPro"/>
</dbReference>
<evidence type="ECO:0000256" key="3">
    <source>
        <dbReference type="ARBA" id="ARBA00023163"/>
    </source>
</evidence>
<dbReference type="AlphaFoldDB" id="A0A921IL64"/>
<dbReference type="PROSITE" id="PS01124">
    <property type="entry name" value="HTH_ARAC_FAMILY_2"/>
    <property type="match status" value="1"/>
</dbReference>
<name>A0A921IL64_9FIRM</name>
<evidence type="ECO:0000313" key="5">
    <source>
        <dbReference type="EMBL" id="HJG29011.1"/>
    </source>
</evidence>
<keyword evidence="2" id="KW-0238">DNA-binding</keyword>
<keyword evidence="3" id="KW-0804">Transcription</keyword>
<dbReference type="GO" id="GO:0003700">
    <property type="term" value="F:DNA-binding transcription factor activity"/>
    <property type="evidence" value="ECO:0007669"/>
    <property type="project" value="InterPro"/>
</dbReference>
<dbReference type="PANTHER" id="PTHR43280:SF2">
    <property type="entry name" value="HTH-TYPE TRANSCRIPTIONAL REGULATOR EXSA"/>
    <property type="match status" value="1"/>
</dbReference>
<dbReference type="SUPFAM" id="SSF46689">
    <property type="entry name" value="Homeodomain-like"/>
    <property type="match status" value="2"/>
</dbReference>